<dbReference type="GO" id="GO:0005829">
    <property type="term" value="C:cytosol"/>
    <property type="evidence" value="ECO:0007669"/>
    <property type="project" value="TreeGrafter"/>
</dbReference>
<dbReference type="PANTHER" id="PTHR43384">
    <property type="entry name" value="SEPTUM SITE-DETERMINING PROTEIN MIND HOMOLOG, CHLOROPLASTIC-RELATED"/>
    <property type="match status" value="1"/>
</dbReference>
<dbReference type="PANTHER" id="PTHR43384:SF13">
    <property type="entry name" value="SLR0110 PROTEIN"/>
    <property type="match status" value="1"/>
</dbReference>
<dbReference type="AlphaFoldDB" id="A0A6M0QX39"/>
<sequence length="393" mass="43674">MNAQDLITTEPKSRMRKMTALVVDCGHPDFSLLKAATEELSNVTMHLASSQNVLARLRDVTPDIVVLDIAEFSAERAELIDGLRGQSHDLPIIVVSDALDDQQVRRLMKLRVHDWLRHPLSTVDLHNAIISGARSSKQSTNRVHAVTSANGGAGATTVAVMLADLLARSTETKRNGVGLFDLDFSTGACGDLLNMENTFNLDSVLSNPGRVDAEFVSLIQQRHPHGFSLYSFRKPELVTHLNCYELVLRLLDAVTAQHGHTVLDIPYYETDWRQDVLAEVNSLTIVCELNLPSIKQALALRNQLHAEGGRLPQAHILINKRRKGFFGSQRIAESRIKQLLGEIPYSYLPNEDEALSEAMDRGIPLSELNRSSRFLKELARFAVQKLHIEGVKA</sequence>
<keyword evidence="4" id="KW-1185">Reference proteome</keyword>
<evidence type="ECO:0000259" key="2">
    <source>
        <dbReference type="PROSITE" id="PS50110"/>
    </source>
</evidence>
<dbReference type="GO" id="GO:0000160">
    <property type="term" value="P:phosphorelay signal transduction system"/>
    <property type="evidence" value="ECO:0007669"/>
    <property type="project" value="InterPro"/>
</dbReference>
<accession>A0A6M0QX39</accession>
<organism evidence="3 4">
    <name type="scientific">Tabrizicola oligotrophica</name>
    <dbReference type="NCBI Taxonomy" id="2710650"/>
    <lineage>
        <taxon>Bacteria</taxon>
        <taxon>Pseudomonadati</taxon>
        <taxon>Pseudomonadota</taxon>
        <taxon>Alphaproteobacteria</taxon>
        <taxon>Rhodobacterales</taxon>
        <taxon>Paracoccaceae</taxon>
        <taxon>Tabrizicola</taxon>
    </lineage>
</organism>
<dbReference type="GO" id="GO:0051782">
    <property type="term" value="P:negative regulation of cell division"/>
    <property type="evidence" value="ECO:0007669"/>
    <property type="project" value="TreeGrafter"/>
</dbReference>
<gene>
    <name evidence="3" type="ORF">G4Z14_13185</name>
</gene>
<feature type="domain" description="Response regulatory" evidence="2">
    <location>
        <begin position="19"/>
        <end position="133"/>
    </location>
</feature>
<evidence type="ECO:0000256" key="1">
    <source>
        <dbReference type="PROSITE-ProRule" id="PRU00169"/>
    </source>
</evidence>
<evidence type="ECO:0000313" key="4">
    <source>
        <dbReference type="Proteomes" id="UP000477782"/>
    </source>
</evidence>
<dbReference type="Gene3D" id="3.40.50.300">
    <property type="entry name" value="P-loop containing nucleotide triphosphate hydrolases"/>
    <property type="match status" value="1"/>
</dbReference>
<dbReference type="Proteomes" id="UP000477782">
    <property type="component" value="Unassembled WGS sequence"/>
</dbReference>
<dbReference type="PROSITE" id="PS50110">
    <property type="entry name" value="RESPONSE_REGULATORY"/>
    <property type="match status" value="1"/>
</dbReference>
<reference evidence="3 4" key="1">
    <citation type="submission" date="2020-02" db="EMBL/GenBank/DDBJ databases">
        <authorList>
            <person name="Chen W.-M."/>
        </authorList>
    </citation>
    <scope>NUCLEOTIDE SEQUENCE [LARGE SCALE GENOMIC DNA]</scope>
    <source>
        <strain evidence="3 4">KMS-5</strain>
    </source>
</reference>
<dbReference type="InterPro" id="IPR050625">
    <property type="entry name" value="ParA/MinD_ATPase"/>
</dbReference>
<name>A0A6M0QX39_9RHOB</name>
<dbReference type="SUPFAM" id="SSF52172">
    <property type="entry name" value="CheY-like"/>
    <property type="match status" value="1"/>
</dbReference>
<dbReference type="GO" id="GO:0005524">
    <property type="term" value="F:ATP binding"/>
    <property type="evidence" value="ECO:0007669"/>
    <property type="project" value="TreeGrafter"/>
</dbReference>
<evidence type="ECO:0000313" key="3">
    <source>
        <dbReference type="EMBL" id="NEY91253.1"/>
    </source>
</evidence>
<keyword evidence="1" id="KW-0597">Phosphoprotein</keyword>
<dbReference type="InterPro" id="IPR001789">
    <property type="entry name" value="Sig_transdc_resp-reg_receiver"/>
</dbReference>
<dbReference type="CDD" id="cd00156">
    <property type="entry name" value="REC"/>
    <property type="match status" value="1"/>
</dbReference>
<comment type="caution">
    <text evidence="3">The sequence shown here is derived from an EMBL/GenBank/DDBJ whole genome shotgun (WGS) entry which is preliminary data.</text>
</comment>
<dbReference type="SUPFAM" id="SSF52540">
    <property type="entry name" value="P-loop containing nucleoside triphosphate hydrolases"/>
    <property type="match status" value="1"/>
</dbReference>
<dbReference type="Gene3D" id="3.40.50.2300">
    <property type="match status" value="1"/>
</dbReference>
<dbReference type="InterPro" id="IPR027417">
    <property type="entry name" value="P-loop_NTPase"/>
</dbReference>
<dbReference type="InterPro" id="IPR011006">
    <property type="entry name" value="CheY-like_superfamily"/>
</dbReference>
<protein>
    <submittedName>
        <fullName evidence="3">Response regulator/pilus assembly protein</fullName>
    </submittedName>
</protein>
<dbReference type="EMBL" id="JAAIVJ010000008">
    <property type="protein sequence ID" value="NEY91253.1"/>
    <property type="molecule type" value="Genomic_DNA"/>
</dbReference>
<dbReference type="RefSeq" id="WP_164626509.1">
    <property type="nucleotide sequence ID" value="NZ_JAAIVJ010000008.1"/>
</dbReference>
<feature type="modified residue" description="4-aspartylphosphate" evidence="1">
    <location>
        <position position="68"/>
    </location>
</feature>
<proteinExistence type="predicted"/>
<dbReference type="GO" id="GO:0009898">
    <property type="term" value="C:cytoplasmic side of plasma membrane"/>
    <property type="evidence" value="ECO:0007669"/>
    <property type="project" value="TreeGrafter"/>
</dbReference>
<dbReference type="GO" id="GO:0016887">
    <property type="term" value="F:ATP hydrolysis activity"/>
    <property type="evidence" value="ECO:0007669"/>
    <property type="project" value="TreeGrafter"/>
</dbReference>